<evidence type="ECO:0000259" key="4">
    <source>
        <dbReference type="SMART" id="SM00822"/>
    </source>
</evidence>
<dbReference type="AlphaFoldDB" id="A0A1I0N0Z7"/>
<dbReference type="Proteomes" id="UP000182125">
    <property type="component" value="Unassembled WGS sequence"/>
</dbReference>
<dbReference type="Pfam" id="PF00106">
    <property type="entry name" value="adh_short"/>
    <property type="match status" value="1"/>
</dbReference>
<dbReference type="InterPro" id="IPR002347">
    <property type="entry name" value="SDR_fam"/>
</dbReference>
<sequence>MVRVELTGKVALVTGGGRGIGRAISLALAEKGANVAVNYAHSREKAEETAELCRSYGVDAIAVKADVSNREEVRRMVEEVINHFGRIDILVNNAGILGKALKPMEVTDEDWDAVLGVNLKGAFIVTQEVLKYMKKGKIVNIASIAGKDGGTVGPHYAASKGGLIALTFNLARHLAPDILVNAVAPGPVDTELINPEIKKRLRSLSLTGEIAKPEEIAHTVIFLLENDHITGEVIDVNGGRLMD</sequence>
<dbReference type="InterPro" id="IPR036291">
    <property type="entry name" value="NAD(P)-bd_dom_sf"/>
</dbReference>
<dbReference type="FunFam" id="3.40.50.720:FF:000084">
    <property type="entry name" value="Short-chain dehydrogenase reductase"/>
    <property type="match status" value="1"/>
</dbReference>
<keyword evidence="2" id="KW-0560">Oxidoreductase</keyword>
<gene>
    <name evidence="5" type="ORF">SAMN05216170_1024</name>
</gene>
<dbReference type="PROSITE" id="PS00061">
    <property type="entry name" value="ADH_SHORT"/>
    <property type="match status" value="1"/>
</dbReference>
<dbReference type="GO" id="GO:0016616">
    <property type="term" value="F:oxidoreductase activity, acting on the CH-OH group of donors, NAD or NADP as acceptor"/>
    <property type="evidence" value="ECO:0007669"/>
    <property type="project" value="TreeGrafter"/>
</dbReference>
<protein>
    <submittedName>
        <fullName evidence="5">3-oxoacyl-[acyl-carrier-protein] reductase</fullName>
    </submittedName>
</protein>
<accession>A0A1I0N0Z7</accession>
<reference evidence="5 6" key="1">
    <citation type="submission" date="2016-10" db="EMBL/GenBank/DDBJ databases">
        <authorList>
            <person name="de Groot N.N."/>
        </authorList>
    </citation>
    <scope>NUCLEOTIDE SEQUENCE [LARGE SCALE GENOMIC DNA]</scope>
    <source>
        <strain evidence="5 6">OGL-20</strain>
    </source>
</reference>
<dbReference type="GO" id="GO:0006633">
    <property type="term" value="P:fatty acid biosynthetic process"/>
    <property type="evidence" value="ECO:0007669"/>
    <property type="project" value="TreeGrafter"/>
</dbReference>
<evidence type="ECO:0000313" key="5">
    <source>
        <dbReference type="EMBL" id="SEV94485.1"/>
    </source>
</evidence>
<organism evidence="5 6">
    <name type="scientific">Thermococcus thioreducens</name>
    <dbReference type="NCBI Taxonomy" id="277988"/>
    <lineage>
        <taxon>Archaea</taxon>
        <taxon>Methanobacteriati</taxon>
        <taxon>Methanobacteriota</taxon>
        <taxon>Thermococci</taxon>
        <taxon>Thermococcales</taxon>
        <taxon>Thermococcaceae</taxon>
        <taxon>Thermococcus</taxon>
    </lineage>
</organism>
<dbReference type="PRINTS" id="PR00081">
    <property type="entry name" value="GDHRDH"/>
</dbReference>
<dbReference type="SMART" id="SM00822">
    <property type="entry name" value="PKS_KR"/>
    <property type="match status" value="1"/>
</dbReference>
<evidence type="ECO:0000313" key="6">
    <source>
        <dbReference type="Proteomes" id="UP000182125"/>
    </source>
</evidence>
<dbReference type="InterPro" id="IPR020904">
    <property type="entry name" value="Sc_DH/Rdtase_CS"/>
</dbReference>
<dbReference type="Gene3D" id="3.40.50.720">
    <property type="entry name" value="NAD(P)-binding Rossmann-like Domain"/>
    <property type="match status" value="1"/>
</dbReference>
<dbReference type="PANTHER" id="PTHR42760:SF133">
    <property type="entry name" value="3-OXOACYL-[ACYL-CARRIER-PROTEIN] REDUCTASE"/>
    <property type="match status" value="1"/>
</dbReference>
<dbReference type="PANTHER" id="PTHR42760">
    <property type="entry name" value="SHORT-CHAIN DEHYDROGENASES/REDUCTASES FAMILY MEMBER"/>
    <property type="match status" value="1"/>
</dbReference>
<evidence type="ECO:0000256" key="3">
    <source>
        <dbReference type="RuleBase" id="RU000363"/>
    </source>
</evidence>
<proteinExistence type="inferred from homology"/>
<evidence type="ECO:0000256" key="1">
    <source>
        <dbReference type="ARBA" id="ARBA00006484"/>
    </source>
</evidence>
<name>A0A1I0N0Z7_9EURY</name>
<comment type="similarity">
    <text evidence="1 3">Belongs to the short-chain dehydrogenases/reductases (SDR) family.</text>
</comment>
<dbReference type="RefSeq" id="WP_232473413.1">
    <property type="nucleotide sequence ID" value="NZ_CP015105.1"/>
</dbReference>
<feature type="domain" description="Ketoreductase" evidence="4">
    <location>
        <begin position="9"/>
        <end position="173"/>
    </location>
</feature>
<dbReference type="SUPFAM" id="SSF51735">
    <property type="entry name" value="NAD(P)-binding Rossmann-fold domains"/>
    <property type="match status" value="1"/>
</dbReference>
<dbReference type="GO" id="GO:0048038">
    <property type="term" value="F:quinone binding"/>
    <property type="evidence" value="ECO:0007669"/>
    <property type="project" value="TreeGrafter"/>
</dbReference>
<evidence type="ECO:0000256" key="2">
    <source>
        <dbReference type="ARBA" id="ARBA00023002"/>
    </source>
</evidence>
<dbReference type="GeneID" id="33333699"/>
<dbReference type="InterPro" id="IPR057326">
    <property type="entry name" value="KR_dom"/>
</dbReference>
<dbReference type="EMBL" id="FOIW01000001">
    <property type="protein sequence ID" value="SEV94485.1"/>
    <property type="molecule type" value="Genomic_DNA"/>
</dbReference>
<dbReference type="PRINTS" id="PR00080">
    <property type="entry name" value="SDRFAMILY"/>
</dbReference>